<gene>
    <name evidence="1" type="ORF">ACFQ5X_46795</name>
</gene>
<comment type="caution">
    <text evidence="1">The sequence shown here is derived from an EMBL/GenBank/DDBJ whole genome shotgun (WGS) entry which is preliminary data.</text>
</comment>
<accession>A0ABW3XUN2</accession>
<dbReference type="EMBL" id="JBHTMM010000172">
    <property type="protein sequence ID" value="MFD1313229.1"/>
    <property type="molecule type" value="Genomic_DNA"/>
</dbReference>
<evidence type="ECO:0000313" key="1">
    <source>
        <dbReference type="EMBL" id="MFD1313229.1"/>
    </source>
</evidence>
<dbReference type="RefSeq" id="WP_381240973.1">
    <property type="nucleotide sequence ID" value="NZ_JBHSKH010000083.1"/>
</dbReference>
<sequence>MDRSTMSLARVAAKFAGYRELFRAKSRDNDPVLAEESASERMTHWWRRAYPGPARESCPPVALVLADASAKTLNNRAAMICDLTAEFWRGHRRTEDYSTDSWLDYGDSIPILVASLDTLTRLGPMGEVLSTSPADLASPPCLRPSPCACCCPRAIGPGHIDIARRASYGRQSAKTE</sequence>
<evidence type="ECO:0000313" key="2">
    <source>
        <dbReference type="Proteomes" id="UP001597058"/>
    </source>
</evidence>
<proteinExistence type="predicted"/>
<reference evidence="2" key="1">
    <citation type="journal article" date="2019" name="Int. J. Syst. Evol. Microbiol.">
        <title>The Global Catalogue of Microorganisms (GCM) 10K type strain sequencing project: providing services to taxonomists for standard genome sequencing and annotation.</title>
        <authorList>
            <consortium name="The Broad Institute Genomics Platform"/>
            <consortium name="The Broad Institute Genome Sequencing Center for Infectious Disease"/>
            <person name="Wu L."/>
            <person name="Ma J."/>
        </authorList>
    </citation>
    <scope>NUCLEOTIDE SEQUENCE [LARGE SCALE GENOMIC DNA]</scope>
    <source>
        <strain evidence="2">CGMCC 4.7020</strain>
    </source>
</reference>
<name>A0ABW3XUN2_9ACTN</name>
<protein>
    <submittedName>
        <fullName evidence="1">Uncharacterized protein</fullName>
    </submittedName>
</protein>
<organism evidence="1 2">
    <name type="scientific">Streptomyces kaempferi</name>
    <dbReference type="NCBI Taxonomy" id="333725"/>
    <lineage>
        <taxon>Bacteria</taxon>
        <taxon>Bacillati</taxon>
        <taxon>Actinomycetota</taxon>
        <taxon>Actinomycetes</taxon>
        <taxon>Kitasatosporales</taxon>
        <taxon>Streptomycetaceae</taxon>
        <taxon>Streptomyces</taxon>
    </lineage>
</organism>
<dbReference type="Proteomes" id="UP001597058">
    <property type="component" value="Unassembled WGS sequence"/>
</dbReference>
<keyword evidence="2" id="KW-1185">Reference proteome</keyword>